<accession>A0A1I7XSS4</accession>
<dbReference type="AlphaFoldDB" id="A0A1I7XSS4"/>
<dbReference type="WBParaSite" id="Hba_20875">
    <property type="protein sequence ID" value="Hba_20875"/>
    <property type="gene ID" value="Hba_20875"/>
</dbReference>
<protein>
    <submittedName>
        <fullName evidence="3">Uncharacterized protein</fullName>
    </submittedName>
</protein>
<feature type="compositionally biased region" description="Low complexity" evidence="1">
    <location>
        <begin position="23"/>
        <end position="37"/>
    </location>
</feature>
<feature type="region of interest" description="Disordered" evidence="1">
    <location>
        <begin position="1"/>
        <end position="39"/>
    </location>
</feature>
<evidence type="ECO:0000313" key="2">
    <source>
        <dbReference type="Proteomes" id="UP000095283"/>
    </source>
</evidence>
<organism evidence="2 3">
    <name type="scientific">Heterorhabditis bacteriophora</name>
    <name type="common">Entomopathogenic nematode worm</name>
    <dbReference type="NCBI Taxonomy" id="37862"/>
    <lineage>
        <taxon>Eukaryota</taxon>
        <taxon>Metazoa</taxon>
        <taxon>Ecdysozoa</taxon>
        <taxon>Nematoda</taxon>
        <taxon>Chromadorea</taxon>
        <taxon>Rhabditida</taxon>
        <taxon>Rhabditina</taxon>
        <taxon>Rhabditomorpha</taxon>
        <taxon>Strongyloidea</taxon>
        <taxon>Heterorhabditidae</taxon>
        <taxon>Heterorhabditis</taxon>
    </lineage>
</organism>
<evidence type="ECO:0000256" key="1">
    <source>
        <dbReference type="SAM" id="MobiDB-lite"/>
    </source>
</evidence>
<name>A0A1I7XSS4_HETBA</name>
<dbReference type="Proteomes" id="UP000095283">
    <property type="component" value="Unplaced"/>
</dbReference>
<keyword evidence="2" id="KW-1185">Reference proteome</keyword>
<reference evidence="3" key="1">
    <citation type="submission" date="2016-11" db="UniProtKB">
        <authorList>
            <consortium name="WormBaseParasite"/>
        </authorList>
    </citation>
    <scope>IDENTIFICATION</scope>
</reference>
<proteinExistence type="predicted"/>
<evidence type="ECO:0000313" key="3">
    <source>
        <dbReference type="WBParaSite" id="Hba_20875"/>
    </source>
</evidence>
<sequence>MISRPETPVPSENSLGREGVQLSTSPAQSQPQTSASPVRRTGFMALTRNLFASSNREKVRNTAYWIFHLKFAYKVSCNFHNIYLDVHYILNIF</sequence>